<dbReference type="NCBIfam" id="TIGR00635">
    <property type="entry name" value="ruvB"/>
    <property type="match status" value="1"/>
</dbReference>
<feature type="binding site" evidence="9">
    <location>
        <position position="295"/>
    </location>
    <ligand>
        <name>DNA</name>
        <dbReference type="ChEBI" id="CHEBI:16991"/>
    </ligand>
</feature>
<keyword evidence="5 9" id="KW-0067">ATP-binding</keyword>
<dbReference type="Pfam" id="PF17864">
    <property type="entry name" value="AAA_lid_4"/>
    <property type="match status" value="1"/>
</dbReference>
<dbReference type="GO" id="GO:0006281">
    <property type="term" value="P:DNA repair"/>
    <property type="evidence" value="ECO:0007669"/>
    <property type="project" value="UniProtKB-UniRule"/>
</dbReference>
<dbReference type="GO" id="GO:0009378">
    <property type="term" value="F:four-way junction helicase activity"/>
    <property type="evidence" value="ECO:0007669"/>
    <property type="project" value="InterPro"/>
</dbReference>
<protein>
    <recommendedName>
        <fullName evidence="9">Holliday junction branch migration complex subunit RuvB</fullName>
        <ecNumber evidence="9">3.6.4.-</ecNumber>
    </recommendedName>
</protein>
<dbReference type="InterPro" id="IPR008824">
    <property type="entry name" value="RuvB-like_N"/>
</dbReference>
<evidence type="ECO:0000256" key="4">
    <source>
        <dbReference type="ARBA" id="ARBA00022801"/>
    </source>
</evidence>
<feature type="region of interest" description="Small ATPAse domain (RuvB-S)" evidence="9">
    <location>
        <begin position="167"/>
        <end position="237"/>
    </location>
</feature>
<feature type="binding site" evidence="9">
    <location>
        <position position="166"/>
    </location>
    <ligand>
        <name>ATP</name>
        <dbReference type="ChEBI" id="CHEBI:30616"/>
    </ligand>
</feature>
<evidence type="ECO:0000256" key="5">
    <source>
        <dbReference type="ARBA" id="ARBA00022840"/>
    </source>
</evidence>
<evidence type="ECO:0000256" key="3">
    <source>
        <dbReference type="ARBA" id="ARBA00022763"/>
    </source>
</evidence>
<proteinExistence type="inferred from homology"/>
<feature type="binding site" evidence="9">
    <location>
        <position position="51"/>
    </location>
    <ligand>
        <name>Mg(2+)</name>
        <dbReference type="ChEBI" id="CHEBI:18420"/>
    </ligand>
</feature>
<dbReference type="InterPro" id="IPR027417">
    <property type="entry name" value="P-loop_NTPase"/>
</dbReference>
<feature type="region of interest" description="Head domain (RuvB-H)" evidence="9">
    <location>
        <begin position="240"/>
        <end position="317"/>
    </location>
</feature>
<name>A0A448ZVC6_METOS</name>
<dbReference type="GO" id="GO:0048476">
    <property type="term" value="C:Holliday junction resolvase complex"/>
    <property type="evidence" value="ECO:0007669"/>
    <property type="project" value="UniProtKB-UniRule"/>
</dbReference>
<dbReference type="InterPro" id="IPR008823">
    <property type="entry name" value="RuvB_wg_C"/>
</dbReference>
<dbReference type="Proteomes" id="UP000290482">
    <property type="component" value="Chromosome"/>
</dbReference>
<dbReference type="NCBIfam" id="NF000868">
    <property type="entry name" value="PRK00080.1"/>
    <property type="match status" value="1"/>
</dbReference>
<keyword evidence="2 9" id="KW-0547">Nucleotide-binding</keyword>
<comment type="caution">
    <text evidence="9">Lacks conserved residue(s) required for the propagation of feature annotation.</text>
</comment>
<keyword evidence="6 9" id="KW-0238">DNA-binding</keyword>
<comment type="subcellular location">
    <subcellularLocation>
        <location evidence="9">Cytoplasm</location>
    </subcellularLocation>
</comment>
<dbReference type="GO" id="GO:0006310">
    <property type="term" value="P:DNA recombination"/>
    <property type="evidence" value="ECO:0007669"/>
    <property type="project" value="UniProtKB-UniRule"/>
</dbReference>
<evidence type="ECO:0000256" key="9">
    <source>
        <dbReference type="HAMAP-Rule" id="MF_00016"/>
    </source>
</evidence>
<dbReference type="PANTHER" id="PTHR42848">
    <property type="match status" value="1"/>
</dbReference>
<keyword evidence="4 9" id="KW-0378">Hydrolase</keyword>
<evidence type="ECO:0000256" key="1">
    <source>
        <dbReference type="ARBA" id="ARBA00022490"/>
    </source>
</evidence>
<dbReference type="SMART" id="SM00382">
    <property type="entry name" value="AAA"/>
    <property type="match status" value="1"/>
</dbReference>
<dbReference type="CDD" id="cd00009">
    <property type="entry name" value="AAA"/>
    <property type="match status" value="1"/>
</dbReference>
<comment type="similarity">
    <text evidence="9">Belongs to the RuvB family.</text>
</comment>
<dbReference type="InterPro" id="IPR036390">
    <property type="entry name" value="WH_DNA-bd_sf"/>
</dbReference>
<dbReference type="InterPro" id="IPR004605">
    <property type="entry name" value="DNA_helicase_Holl-junc_RuvB"/>
</dbReference>
<dbReference type="GO" id="GO:0016887">
    <property type="term" value="F:ATP hydrolysis activity"/>
    <property type="evidence" value="ECO:0007669"/>
    <property type="project" value="RHEA"/>
</dbReference>
<gene>
    <name evidence="9 11" type="primary">ruvB</name>
    <name evidence="11" type="ORF">NCTC10112_00049</name>
</gene>
<feature type="binding site" evidence="9">
    <location>
        <position position="52"/>
    </location>
    <ligand>
        <name>ATP</name>
        <dbReference type="ChEBI" id="CHEBI:30616"/>
    </ligand>
</feature>
<feature type="binding site" evidence="9">
    <location>
        <position position="203"/>
    </location>
    <ligand>
        <name>ATP</name>
        <dbReference type="ChEBI" id="CHEBI:30616"/>
    </ligand>
</feature>
<feature type="binding site" evidence="9">
    <location>
        <position position="47"/>
    </location>
    <ligand>
        <name>ATP</name>
        <dbReference type="ChEBI" id="CHEBI:30616"/>
    </ligand>
</feature>
<dbReference type="GO" id="GO:0005524">
    <property type="term" value="F:ATP binding"/>
    <property type="evidence" value="ECO:0007669"/>
    <property type="project" value="UniProtKB-UniRule"/>
</dbReference>
<feature type="binding site" evidence="9">
    <location>
        <position position="156"/>
    </location>
    <ligand>
        <name>ATP</name>
        <dbReference type="ChEBI" id="CHEBI:30616"/>
    </ligand>
</feature>
<feature type="binding site" evidence="9">
    <location>
        <position position="50"/>
    </location>
    <ligand>
        <name>ATP</name>
        <dbReference type="ChEBI" id="CHEBI:30616"/>
    </ligand>
</feature>
<dbReference type="Pfam" id="PF05496">
    <property type="entry name" value="RuvB_N"/>
    <property type="match status" value="1"/>
</dbReference>
<dbReference type="Gene3D" id="1.10.10.10">
    <property type="entry name" value="Winged helix-like DNA-binding domain superfamily/Winged helix DNA-binding domain"/>
    <property type="match status" value="1"/>
</dbReference>
<keyword evidence="7 9" id="KW-0233">DNA recombination</keyword>
<evidence type="ECO:0000259" key="10">
    <source>
        <dbReference type="SMART" id="SM00382"/>
    </source>
</evidence>
<evidence type="ECO:0000313" key="11">
    <source>
        <dbReference type="EMBL" id="VEU55169.1"/>
    </source>
</evidence>
<dbReference type="SUPFAM" id="SSF52540">
    <property type="entry name" value="P-loop containing nucleoside triphosphate hydrolases"/>
    <property type="match status" value="1"/>
</dbReference>
<dbReference type="GO" id="GO:0000400">
    <property type="term" value="F:four-way junction DNA binding"/>
    <property type="evidence" value="ECO:0007669"/>
    <property type="project" value="UniProtKB-UniRule"/>
</dbReference>
<dbReference type="Gene3D" id="3.40.50.300">
    <property type="entry name" value="P-loop containing nucleotide triphosphate hydrolases"/>
    <property type="match status" value="1"/>
</dbReference>
<dbReference type="SUPFAM" id="SSF46785">
    <property type="entry name" value="Winged helix' DNA-binding domain"/>
    <property type="match status" value="1"/>
</dbReference>
<dbReference type="InterPro" id="IPR041445">
    <property type="entry name" value="AAA_lid_4"/>
</dbReference>
<comment type="function">
    <text evidence="9">The RuvA-RuvB-RuvC complex processes Holliday junction (HJ) DNA during genetic recombination and DNA repair, while the RuvA-RuvB complex plays an important role in the rescue of blocked DNA replication forks via replication fork reversal (RFR). RuvA specifically binds to HJ cruciform DNA, conferring on it an open structure. The RuvB hexamer acts as an ATP-dependent pump, pulling dsDNA into and through the RuvAB complex. RuvB forms 2 homohexamers on either side of HJ DNA bound by 1 or 2 RuvA tetramers; 4 subunits per hexamer contact DNA at a time. Coordinated motions by a converter formed by DNA-disengaged RuvB subunits stimulates ATP hydrolysis and nucleotide exchange. Immobilization of the converter enables RuvB to convert the ATP-contained energy into a lever motion, pulling 2 nucleotides of DNA out of the RuvA tetramer per ATP hydrolyzed, thus driving DNA branch migration. The RuvB motors rotate together with the DNA substrate, which together with the progressing nucleotide cycle form the mechanistic basis for DNA recombination by continuous HJ branch migration. Branch migration allows RuvC to scan DNA until it finds its consensus sequence, where it cleaves and resolves cruciform DNA.</text>
</comment>
<evidence type="ECO:0000256" key="7">
    <source>
        <dbReference type="ARBA" id="ARBA00023172"/>
    </source>
</evidence>
<dbReference type="KEGG" id="mob:NCTC10112_00049"/>
<dbReference type="InterPro" id="IPR036388">
    <property type="entry name" value="WH-like_DNA-bd_sf"/>
</dbReference>
<evidence type="ECO:0000313" key="12">
    <source>
        <dbReference type="Proteomes" id="UP000290482"/>
    </source>
</evidence>
<keyword evidence="3 9" id="KW-0227">DNA damage</keyword>
<evidence type="ECO:0000256" key="8">
    <source>
        <dbReference type="ARBA" id="ARBA00023204"/>
    </source>
</evidence>
<sequence>MKSEFRVNSFNDFIGQSKIKKTLKVMIAGANHLKKPIDHILFYGPPGLGKTSLAKIIATETNRNIIYVQGPLLERKSDLLTLLSSIKENDIIFIDEIHGINKNIEELLYSALEDGVVDIAIGVEGDKRIMRMKLNKFSLIGATTKINLISKPLKDRFGFIGKLNNYSNQEIEKIIFNSAKRNEIQIDEESIKEIAIHSRQTPRIANNLLKRVYDFALYEETKEITLKIVKKAFGFIGVFKFGLYITQIEYLKVLHEVFNDSYGSLEAISSIVRDDRYTIVNELEPILLLYKLIEKSPRGRKITQAGIEYLNNIKFAL</sequence>
<organism evidence="11 12">
    <name type="scientific">Metamycoplasma orale</name>
    <name type="common">Mycoplasma orale</name>
    <dbReference type="NCBI Taxonomy" id="2121"/>
    <lineage>
        <taxon>Bacteria</taxon>
        <taxon>Bacillati</taxon>
        <taxon>Mycoplasmatota</taxon>
        <taxon>Mycoplasmoidales</taxon>
        <taxon>Metamycoplasmataceae</taxon>
        <taxon>Metamycoplasma</taxon>
    </lineage>
</organism>
<feature type="binding site" evidence="9">
    <location>
        <position position="6"/>
    </location>
    <ligand>
        <name>ATP</name>
        <dbReference type="ChEBI" id="CHEBI:30616"/>
    </ligand>
</feature>
<dbReference type="PANTHER" id="PTHR42848:SF1">
    <property type="entry name" value="HOLLIDAY JUNCTION BRANCH MIGRATION COMPLEX SUBUNIT RUVB"/>
    <property type="match status" value="1"/>
</dbReference>
<feature type="binding site" evidence="9">
    <location>
        <position position="51"/>
    </location>
    <ligand>
        <name>ATP</name>
        <dbReference type="ChEBI" id="CHEBI:30616"/>
    </ligand>
</feature>
<dbReference type="Pfam" id="PF05491">
    <property type="entry name" value="WHD_RuvB"/>
    <property type="match status" value="1"/>
</dbReference>
<comment type="catalytic activity">
    <reaction evidence="9">
        <text>ATP + H2O = ADP + phosphate + H(+)</text>
        <dbReference type="Rhea" id="RHEA:13065"/>
        <dbReference type="ChEBI" id="CHEBI:15377"/>
        <dbReference type="ChEBI" id="CHEBI:15378"/>
        <dbReference type="ChEBI" id="CHEBI:30616"/>
        <dbReference type="ChEBI" id="CHEBI:43474"/>
        <dbReference type="ChEBI" id="CHEBI:456216"/>
    </reaction>
</comment>
<dbReference type="OrthoDB" id="9804478at2"/>
<dbReference type="AlphaFoldDB" id="A0A448ZVC6"/>
<dbReference type="Gene3D" id="1.10.8.60">
    <property type="match status" value="1"/>
</dbReference>
<dbReference type="InterPro" id="IPR003593">
    <property type="entry name" value="AAA+_ATPase"/>
</dbReference>
<dbReference type="EMBL" id="LR214940">
    <property type="protein sequence ID" value="VEU55169.1"/>
    <property type="molecule type" value="Genomic_DNA"/>
</dbReference>
<comment type="subunit">
    <text evidence="9">Homohexamer. Forms an RuvA(8)-RuvB(12)-Holliday junction (HJ) complex. HJ DNA is sandwiched between 2 RuvA tetramers; dsDNA enters through RuvA and exits via RuvB. An RuvB hexamer assembles on each DNA strand where it exits the tetramer. Each RuvB hexamer is contacted by two RuvA subunits (via domain III) on 2 adjacent RuvB subunits; this complex drives branch migration. In the full resolvosome a probable DNA-RuvA(4)-RuvB(12)-RuvC(2) complex forms which resolves the HJ.</text>
</comment>
<feature type="binding site" evidence="9">
    <location>
        <position position="300"/>
    </location>
    <ligand>
        <name>DNA</name>
        <dbReference type="ChEBI" id="CHEBI:16991"/>
    </ligand>
</feature>
<feature type="binding site" evidence="9">
    <location>
        <position position="276"/>
    </location>
    <ligand>
        <name>DNA</name>
        <dbReference type="ChEBI" id="CHEBI:16991"/>
    </ligand>
</feature>
<evidence type="ECO:0000256" key="2">
    <source>
        <dbReference type="ARBA" id="ARBA00022741"/>
    </source>
</evidence>
<dbReference type="HAMAP" id="MF_00016">
    <property type="entry name" value="DNA_HJ_migration_RuvB"/>
    <property type="match status" value="1"/>
</dbReference>
<dbReference type="RefSeq" id="WP_022936139.1">
    <property type="nucleotide sequence ID" value="NZ_LR214940.1"/>
</dbReference>
<keyword evidence="1 9" id="KW-0963">Cytoplasm</keyword>
<evidence type="ECO:0000256" key="6">
    <source>
        <dbReference type="ARBA" id="ARBA00023125"/>
    </source>
</evidence>
<accession>A0A448ZVC6</accession>
<dbReference type="GO" id="GO:0005737">
    <property type="term" value="C:cytoplasm"/>
    <property type="evidence" value="ECO:0007669"/>
    <property type="project" value="UniProtKB-SubCell"/>
</dbReference>
<feature type="domain" description="AAA+ ATPase" evidence="10">
    <location>
        <begin position="36"/>
        <end position="167"/>
    </location>
</feature>
<comment type="domain">
    <text evidence="9">Has 3 domains, the large (RuvB-L) and small ATPase (RuvB-S) domains and the C-terminal head (RuvB-H) domain. The head domain binds DNA, while the ATPase domains jointly bind ATP, ADP or are empty depending on the state of the subunit in the translocation cycle. During a single DNA translocation step the structure of each domain remains the same, but their relative positions change.</text>
</comment>
<keyword evidence="8 9" id="KW-0234">DNA repair</keyword>
<dbReference type="EC" id="3.6.4.-" evidence="9"/>
<reference evidence="11 12" key="1">
    <citation type="submission" date="2019-01" db="EMBL/GenBank/DDBJ databases">
        <authorList>
            <consortium name="Pathogen Informatics"/>
        </authorList>
    </citation>
    <scope>NUCLEOTIDE SEQUENCE [LARGE SCALE GENOMIC DNA]</scope>
    <source>
        <strain evidence="11 12">NCTC10112</strain>
    </source>
</reference>
<keyword evidence="11" id="KW-0347">Helicase</keyword>
<keyword evidence="12" id="KW-1185">Reference proteome</keyword>